<keyword evidence="4" id="KW-1185">Reference proteome</keyword>
<comment type="caution">
    <text evidence="3">The sequence shown here is derived from an EMBL/GenBank/DDBJ whole genome shotgun (WGS) entry which is preliminary data.</text>
</comment>
<evidence type="ECO:0000256" key="1">
    <source>
        <dbReference type="ARBA" id="ARBA00006484"/>
    </source>
</evidence>
<dbReference type="SUPFAM" id="SSF51735">
    <property type="entry name" value="NAD(P)-binding Rossmann-fold domains"/>
    <property type="match status" value="1"/>
</dbReference>
<dbReference type="GO" id="GO:0016491">
    <property type="term" value="F:oxidoreductase activity"/>
    <property type="evidence" value="ECO:0007669"/>
    <property type="project" value="UniProtKB-KW"/>
</dbReference>
<evidence type="ECO:0000256" key="2">
    <source>
        <dbReference type="ARBA" id="ARBA00023002"/>
    </source>
</evidence>
<dbReference type="OrthoDB" id="286404at2"/>
<organism evidence="3 4">
    <name type="scientific">Flexivirga caeni</name>
    <dbReference type="NCBI Taxonomy" id="2294115"/>
    <lineage>
        <taxon>Bacteria</taxon>
        <taxon>Bacillati</taxon>
        <taxon>Actinomycetota</taxon>
        <taxon>Actinomycetes</taxon>
        <taxon>Micrococcales</taxon>
        <taxon>Dermacoccaceae</taxon>
        <taxon>Flexivirga</taxon>
    </lineage>
</organism>
<dbReference type="Gene3D" id="3.40.50.720">
    <property type="entry name" value="NAD(P)-binding Rossmann-like Domain"/>
    <property type="match status" value="1"/>
</dbReference>
<sequence>MGLFDLSGRTALVTGSTRGIGLTLAHGPSAAGAEVILHGRDISAVRAAAAEVTQSSGQRAHASAFDLTDPEAIAAATSAIVSDFGTPDILVNNAGIQRRGAITDFTPSDWQALVATNLTPGIFLTQQFTPGMIARGSGKIINIASIQSSLARPGTTAYGVTKGGVVMLTKGLCAELAPHGIQANALAPGYFATDLTASLVQDREFSSWIQSRTPAGRWGRVEELVGAVVFLASRASDFVNGQTLYVDGGMTAVV</sequence>
<dbReference type="PRINTS" id="PR00080">
    <property type="entry name" value="SDRFAMILY"/>
</dbReference>
<dbReference type="AlphaFoldDB" id="A0A3M9MGR7"/>
<gene>
    <name evidence="3" type="ORF">EFY87_03045</name>
</gene>
<dbReference type="InterPro" id="IPR020904">
    <property type="entry name" value="Sc_DH/Rdtase_CS"/>
</dbReference>
<evidence type="ECO:0000313" key="3">
    <source>
        <dbReference type="EMBL" id="RNI24694.1"/>
    </source>
</evidence>
<name>A0A3M9MGR7_9MICO</name>
<reference evidence="3 4" key="1">
    <citation type="submission" date="2018-11" db="EMBL/GenBank/DDBJ databases">
        <title>Draft genome of Simplicispira Flexivirga sp. BO-16.</title>
        <authorList>
            <person name="Im W.T."/>
        </authorList>
    </citation>
    <scope>NUCLEOTIDE SEQUENCE [LARGE SCALE GENOMIC DNA]</scope>
    <source>
        <strain evidence="3 4">BO-16</strain>
    </source>
</reference>
<dbReference type="InterPro" id="IPR036291">
    <property type="entry name" value="NAD(P)-bd_dom_sf"/>
</dbReference>
<dbReference type="InterPro" id="IPR002347">
    <property type="entry name" value="SDR_fam"/>
</dbReference>
<accession>A0A3M9MGR7</accession>
<keyword evidence="2" id="KW-0560">Oxidoreductase</keyword>
<dbReference type="EMBL" id="RJJQ01000002">
    <property type="protein sequence ID" value="RNI24694.1"/>
    <property type="molecule type" value="Genomic_DNA"/>
</dbReference>
<dbReference type="FunFam" id="3.40.50.720:FF:000084">
    <property type="entry name" value="Short-chain dehydrogenase reductase"/>
    <property type="match status" value="1"/>
</dbReference>
<dbReference type="Pfam" id="PF13561">
    <property type="entry name" value="adh_short_C2"/>
    <property type="match status" value="1"/>
</dbReference>
<dbReference type="RefSeq" id="WP_123269986.1">
    <property type="nucleotide sequence ID" value="NZ_RJJQ01000002.1"/>
</dbReference>
<dbReference type="PANTHER" id="PTHR43669">
    <property type="entry name" value="5-KETO-D-GLUCONATE 5-REDUCTASE"/>
    <property type="match status" value="1"/>
</dbReference>
<dbReference type="PRINTS" id="PR00081">
    <property type="entry name" value="GDHRDH"/>
</dbReference>
<dbReference type="Proteomes" id="UP000271678">
    <property type="component" value="Unassembled WGS sequence"/>
</dbReference>
<evidence type="ECO:0000313" key="4">
    <source>
        <dbReference type="Proteomes" id="UP000271678"/>
    </source>
</evidence>
<protein>
    <submittedName>
        <fullName evidence="3">SDR family oxidoreductase</fullName>
    </submittedName>
</protein>
<proteinExistence type="inferred from homology"/>
<dbReference type="PROSITE" id="PS00061">
    <property type="entry name" value="ADH_SHORT"/>
    <property type="match status" value="1"/>
</dbReference>
<dbReference type="PANTHER" id="PTHR43669:SF14">
    <property type="entry name" value="OXIDOREDUCTASE"/>
    <property type="match status" value="1"/>
</dbReference>
<comment type="similarity">
    <text evidence="1">Belongs to the short-chain dehydrogenases/reductases (SDR) family.</text>
</comment>